<dbReference type="Proteomes" id="UP000837857">
    <property type="component" value="Chromosome 8"/>
</dbReference>
<reference evidence="2" key="1">
    <citation type="submission" date="2022-03" db="EMBL/GenBank/DDBJ databases">
        <authorList>
            <person name="Martin H S."/>
        </authorList>
    </citation>
    <scope>NUCLEOTIDE SEQUENCE</scope>
</reference>
<evidence type="ECO:0000313" key="3">
    <source>
        <dbReference type="Proteomes" id="UP000837857"/>
    </source>
</evidence>
<protein>
    <submittedName>
        <fullName evidence="2">Uncharacterized protein</fullName>
    </submittedName>
</protein>
<keyword evidence="3" id="KW-1185">Reference proteome</keyword>
<feature type="region of interest" description="Disordered" evidence="1">
    <location>
        <begin position="46"/>
        <end position="71"/>
    </location>
</feature>
<sequence>MNQGNGRQPRMQLLCNGRRRVGVLACWRVGARAHVARRDVTARSRRVALTERNRSTGRAGAPPARGVERQSPLSPTVLLWIAVH</sequence>
<dbReference type="EMBL" id="OW152820">
    <property type="protein sequence ID" value="CAH2074874.1"/>
    <property type="molecule type" value="Genomic_DNA"/>
</dbReference>
<organism evidence="2 3">
    <name type="scientific">Iphiclides podalirius</name>
    <name type="common">scarce swallowtail</name>
    <dbReference type="NCBI Taxonomy" id="110791"/>
    <lineage>
        <taxon>Eukaryota</taxon>
        <taxon>Metazoa</taxon>
        <taxon>Ecdysozoa</taxon>
        <taxon>Arthropoda</taxon>
        <taxon>Hexapoda</taxon>
        <taxon>Insecta</taxon>
        <taxon>Pterygota</taxon>
        <taxon>Neoptera</taxon>
        <taxon>Endopterygota</taxon>
        <taxon>Lepidoptera</taxon>
        <taxon>Glossata</taxon>
        <taxon>Ditrysia</taxon>
        <taxon>Papilionoidea</taxon>
        <taxon>Papilionidae</taxon>
        <taxon>Papilioninae</taxon>
        <taxon>Iphiclides</taxon>
    </lineage>
</organism>
<gene>
    <name evidence="2" type="ORF">IPOD504_LOCUS16291</name>
</gene>
<name>A0ABN8J482_9NEOP</name>
<accession>A0ABN8J482</accession>
<proteinExistence type="predicted"/>
<feature type="non-terminal residue" evidence="2">
    <location>
        <position position="84"/>
    </location>
</feature>
<evidence type="ECO:0000313" key="2">
    <source>
        <dbReference type="EMBL" id="CAH2074874.1"/>
    </source>
</evidence>
<evidence type="ECO:0000256" key="1">
    <source>
        <dbReference type="SAM" id="MobiDB-lite"/>
    </source>
</evidence>